<keyword evidence="4" id="KW-1185">Reference proteome</keyword>
<accession>A0ABP9A8P6</accession>
<name>A0ABP9A8P6_9ACTN</name>
<feature type="domain" description="DUF397" evidence="2">
    <location>
        <begin position="12"/>
        <end position="65"/>
    </location>
</feature>
<dbReference type="RefSeq" id="WP_345613534.1">
    <property type="nucleotide sequence ID" value="NZ_BAABJV010000005.1"/>
</dbReference>
<organism evidence="3 4">
    <name type="scientific">Streptomyces sanyensis</name>
    <dbReference type="NCBI Taxonomy" id="568869"/>
    <lineage>
        <taxon>Bacteria</taxon>
        <taxon>Bacillati</taxon>
        <taxon>Actinomycetota</taxon>
        <taxon>Actinomycetes</taxon>
        <taxon>Kitasatosporales</taxon>
        <taxon>Streptomycetaceae</taxon>
        <taxon>Streptomyces</taxon>
    </lineage>
</organism>
<dbReference type="EMBL" id="BAABJV010000005">
    <property type="protein sequence ID" value="GAA4776615.1"/>
    <property type="molecule type" value="Genomic_DNA"/>
</dbReference>
<gene>
    <name evidence="3" type="ORF">GCM10023329_26790</name>
</gene>
<sequence length="74" mass="8011">MKGPRPAPTAGVWRRSSYSNQAGGDCVEVAHGTPGTIPVRDSKDPDRPNLTFHTAPWTTFLTHLKRGRGAVDRG</sequence>
<protein>
    <recommendedName>
        <fullName evidence="2">DUF397 domain-containing protein</fullName>
    </recommendedName>
</protein>
<dbReference type="InterPro" id="IPR007278">
    <property type="entry name" value="DUF397"/>
</dbReference>
<evidence type="ECO:0000313" key="4">
    <source>
        <dbReference type="Proteomes" id="UP001501147"/>
    </source>
</evidence>
<evidence type="ECO:0000313" key="3">
    <source>
        <dbReference type="EMBL" id="GAA4776615.1"/>
    </source>
</evidence>
<comment type="caution">
    <text evidence="3">The sequence shown here is derived from an EMBL/GenBank/DDBJ whole genome shotgun (WGS) entry which is preliminary data.</text>
</comment>
<reference evidence="4" key="1">
    <citation type="journal article" date="2019" name="Int. J. Syst. Evol. Microbiol.">
        <title>The Global Catalogue of Microorganisms (GCM) 10K type strain sequencing project: providing services to taxonomists for standard genome sequencing and annotation.</title>
        <authorList>
            <consortium name="The Broad Institute Genomics Platform"/>
            <consortium name="The Broad Institute Genome Sequencing Center for Infectious Disease"/>
            <person name="Wu L."/>
            <person name="Ma J."/>
        </authorList>
    </citation>
    <scope>NUCLEOTIDE SEQUENCE [LARGE SCALE GENOMIC DNA]</scope>
    <source>
        <strain evidence="4">JCM 18324</strain>
    </source>
</reference>
<dbReference type="Proteomes" id="UP001501147">
    <property type="component" value="Unassembled WGS sequence"/>
</dbReference>
<evidence type="ECO:0000256" key="1">
    <source>
        <dbReference type="SAM" id="MobiDB-lite"/>
    </source>
</evidence>
<feature type="region of interest" description="Disordered" evidence="1">
    <location>
        <begin position="1"/>
        <end position="53"/>
    </location>
</feature>
<proteinExistence type="predicted"/>
<dbReference type="Pfam" id="PF04149">
    <property type="entry name" value="DUF397"/>
    <property type="match status" value="1"/>
</dbReference>
<evidence type="ECO:0000259" key="2">
    <source>
        <dbReference type="Pfam" id="PF04149"/>
    </source>
</evidence>